<name>A0A5B0NJH8_PUCGR</name>
<comment type="caution">
    <text evidence="2">The sequence shown here is derived from an EMBL/GenBank/DDBJ whole genome shotgun (WGS) entry which is preliminary data.</text>
</comment>
<sequence>MLKEERDGSFEKKVSLEEETDQAKKKSLRLGPVQNEEDRSYLGGNGSGRSRGSAMYRVCFVTKADRADFVIQCGYDPDLLSNGLGPPLYRFLLGSLGPGTFVPFRLQAASDRSETVV</sequence>
<evidence type="ECO:0000256" key="1">
    <source>
        <dbReference type="SAM" id="MobiDB-lite"/>
    </source>
</evidence>
<organism evidence="2 3">
    <name type="scientific">Puccinia graminis f. sp. tritici</name>
    <dbReference type="NCBI Taxonomy" id="56615"/>
    <lineage>
        <taxon>Eukaryota</taxon>
        <taxon>Fungi</taxon>
        <taxon>Dikarya</taxon>
        <taxon>Basidiomycota</taxon>
        <taxon>Pucciniomycotina</taxon>
        <taxon>Pucciniomycetes</taxon>
        <taxon>Pucciniales</taxon>
        <taxon>Pucciniaceae</taxon>
        <taxon>Puccinia</taxon>
    </lineage>
</organism>
<keyword evidence="3" id="KW-1185">Reference proteome</keyword>
<feature type="compositionally biased region" description="Basic and acidic residues" evidence="1">
    <location>
        <begin position="1"/>
        <end position="24"/>
    </location>
</feature>
<accession>A0A5B0NJH8</accession>
<evidence type="ECO:0000313" key="2">
    <source>
        <dbReference type="EMBL" id="KAA1089451.1"/>
    </source>
</evidence>
<feature type="region of interest" description="Disordered" evidence="1">
    <location>
        <begin position="1"/>
        <end position="52"/>
    </location>
</feature>
<evidence type="ECO:0000313" key="3">
    <source>
        <dbReference type="Proteomes" id="UP000324748"/>
    </source>
</evidence>
<proteinExistence type="predicted"/>
<reference evidence="2 3" key="1">
    <citation type="submission" date="2019-05" db="EMBL/GenBank/DDBJ databases">
        <title>Emergence of the Ug99 lineage of the wheat stem rust pathogen through somatic hybridization.</title>
        <authorList>
            <person name="Li F."/>
            <person name="Upadhyaya N.M."/>
            <person name="Sperschneider J."/>
            <person name="Matny O."/>
            <person name="Nguyen-Phuc H."/>
            <person name="Mago R."/>
            <person name="Raley C."/>
            <person name="Miller M.E."/>
            <person name="Silverstein K.A.T."/>
            <person name="Henningsen E."/>
            <person name="Hirsch C.D."/>
            <person name="Visser B."/>
            <person name="Pretorius Z.A."/>
            <person name="Steffenson B.J."/>
            <person name="Schwessinger B."/>
            <person name="Dodds P.N."/>
            <person name="Figueroa M."/>
        </authorList>
    </citation>
    <scope>NUCLEOTIDE SEQUENCE [LARGE SCALE GENOMIC DNA]</scope>
    <source>
        <strain evidence="2">21-0</strain>
    </source>
</reference>
<dbReference type="EMBL" id="VSWC01000093">
    <property type="protein sequence ID" value="KAA1089451.1"/>
    <property type="molecule type" value="Genomic_DNA"/>
</dbReference>
<dbReference type="Proteomes" id="UP000324748">
    <property type="component" value="Unassembled WGS sequence"/>
</dbReference>
<protein>
    <submittedName>
        <fullName evidence="2">Uncharacterized protein</fullName>
    </submittedName>
</protein>
<dbReference type="AlphaFoldDB" id="A0A5B0NJH8"/>
<gene>
    <name evidence="2" type="ORF">PGT21_018602</name>
</gene>